<dbReference type="InterPro" id="IPR041628">
    <property type="entry name" value="ChlI/MoxR_AAA_lid"/>
</dbReference>
<dbReference type="SMART" id="SM00327">
    <property type="entry name" value="VWA"/>
    <property type="match status" value="1"/>
</dbReference>
<dbReference type="SUPFAM" id="SSF53300">
    <property type="entry name" value="vWA-like"/>
    <property type="match status" value="1"/>
</dbReference>
<reference evidence="6 7" key="1">
    <citation type="submission" date="2018-12" db="EMBL/GenBank/DDBJ databases">
        <title>Genome analysis provides insights into bioremediation potentialities of Halogeometricum borinquense strain N11.</title>
        <authorList>
            <person name="Najjari A."/>
            <person name="Youssef N."/>
            <person name="Fhoula I."/>
            <person name="Ben Dhia O."/>
            <person name="Mahjoubi M."/>
            <person name="Ouzari H.I."/>
            <person name="Cherif A."/>
        </authorList>
    </citation>
    <scope>NUCLEOTIDE SEQUENCE [LARGE SCALE GENOMIC DNA]</scope>
    <source>
        <strain evidence="6 7">N11</strain>
    </source>
</reference>
<dbReference type="InterPro" id="IPR002035">
    <property type="entry name" value="VWF_A"/>
</dbReference>
<evidence type="ECO:0000259" key="5">
    <source>
        <dbReference type="PROSITE" id="PS50234"/>
    </source>
</evidence>
<keyword evidence="2" id="KW-0547">Nucleotide-binding</keyword>
<evidence type="ECO:0000313" key="7">
    <source>
        <dbReference type="Proteomes" id="UP000294028"/>
    </source>
</evidence>
<dbReference type="InterPro" id="IPR027417">
    <property type="entry name" value="P-loop_NTPase"/>
</dbReference>
<comment type="similarity">
    <text evidence="1">Belongs to the Mg-chelatase subunits D/I family.</text>
</comment>
<organism evidence="6 7">
    <name type="scientific">Halogeometricum borinquense</name>
    <dbReference type="NCBI Taxonomy" id="60847"/>
    <lineage>
        <taxon>Archaea</taxon>
        <taxon>Methanobacteriati</taxon>
        <taxon>Methanobacteriota</taxon>
        <taxon>Stenosarchaea group</taxon>
        <taxon>Halobacteria</taxon>
        <taxon>Halobacteriales</taxon>
        <taxon>Haloferacaceae</taxon>
        <taxon>Halogeometricum</taxon>
    </lineage>
</organism>
<proteinExistence type="inferred from homology"/>
<feature type="compositionally biased region" description="Basic and acidic residues" evidence="4">
    <location>
        <begin position="423"/>
        <end position="432"/>
    </location>
</feature>
<dbReference type="PANTHER" id="PTHR35023">
    <property type="entry name" value="CHELATASE-RELATED"/>
    <property type="match status" value="1"/>
</dbReference>
<keyword evidence="3" id="KW-0067">ATP-binding</keyword>
<dbReference type="Pfam" id="PF13519">
    <property type="entry name" value="VWA_2"/>
    <property type="match status" value="1"/>
</dbReference>
<dbReference type="SMART" id="SM00382">
    <property type="entry name" value="AAA"/>
    <property type="match status" value="1"/>
</dbReference>
<evidence type="ECO:0000256" key="3">
    <source>
        <dbReference type="ARBA" id="ARBA00022840"/>
    </source>
</evidence>
<dbReference type="InterPro" id="IPR000523">
    <property type="entry name" value="Mg_chelatse_chII-like_cat_dom"/>
</dbReference>
<protein>
    <submittedName>
        <fullName evidence="6">VWA domain-containing protein</fullName>
    </submittedName>
</protein>
<evidence type="ECO:0000256" key="4">
    <source>
        <dbReference type="SAM" id="MobiDB-lite"/>
    </source>
</evidence>
<dbReference type="AlphaFoldDB" id="A0A482TLH9"/>
<feature type="compositionally biased region" description="Acidic residues" evidence="4">
    <location>
        <begin position="449"/>
        <end position="468"/>
    </location>
</feature>
<evidence type="ECO:0000256" key="2">
    <source>
        <dbReference type="ARBA" id="ARBA00022741"/>
    </source>
</evidence>
<dbReference type="Gene3D" id="1.10.8.80">
    <property type="entry name" value="Magnesium chelatase subunit I, C-Terminal domain"/>
    <property type="match status" value="1"/>
</dbReference>
<dbReference type="Pfam" id="PF17863">
    <property type="entry name" value="AAA_lid_2"/>
    <property type="match status" value="1"/>
</dbReference>
<dbReference type="GO" id="GO:0005524">
    <property type="term" value="F:ATP binding"/>
    <property type="evidence" value="ECO:0007669"/>
    <property type="project" value="UniProtKB-KW"/>
</dbReference>
<dbReference type="InterPro" id="IPR052989">
    <property type="entry name" value="Mg-chelatase_DI-like"/>
</dbReference>
<dbReference type="Gene3D" id="3.40.50.300">
    <property type="entry name" value="P-loop containing nucleotide triphosphate hydrolases"/>
    <property type="match status" value="1"/>
</dbReference>
<dbReference type="Pfam" id="PF01078">
    <property type="entry name" value="Mg_chelatase"/>
    <property type="match status" value="1"/>
</dbReference>
<sequence>MSAETLPFPAIVGQEELKRALLAVGVNEQIDGLLVRGEKGTAKSTAVRALTDLLPEQTVVAACPYGCPPDDPTRQCDSCRERDDYDVETRPVPLVTLPLGATRDRVAGTLSVSDALAGDASFDPGLLARANRGILYVDEVNLLEDHLVDLLLDAAASGVNRVERDGVSVEHPAEFTLIGTMNPEEGDLRPQLRDRFALQATVTGCRSVEDRVTIIDRALDGSHDARNTDGGDTDGVSNEAGPAADQYDDAVATLEQDVRTAHNRLERVTLPTDFKVEIAELCLDAGVEGHRADIAIARTARTLAALDGRTKVIGGDVRDAAELALPHRLRSRPFDDAPDTDDVLDDHFEDESDSGESGDGETGDDADTGDDEPGDGEDSADGETGGDTDASDADGTDSDTGDGDESGAADDDSDGSQCPDRTGSSDDERTAEESEAETAADDDQRGDSPDEDGGSDDEGDGGDEDGNPDEATPLLPGQQRAAVGAADEPPVDNTALRSETPGEGTRATVGESRHGRGSRVRTEPATNTDDIDVPASVRAAASNGRTQIDRSDLRTSVNRGTARTLIVFVVDASASMRPAMRETKGTVMSLLEDAYQQRDEVAFVAVAGDEAEVVLPPTDSVSLAARHLKQLPAGDRTPLPSGLDAAHRLVTRADADSSLVVVVTDGRANVADGSPTAATRSAARHLATSDASVVLVDAGDDGTGLTDILESETGARRISLADLSAERVSEAAASVHDA</sequence>
<accession>A0A482TLH9</accession>
<comment type="caution">
    <text evidence="6">The sequence shown here is derived from an EMBL/GenBank/DDBJ whole genome shotgun (WGS) entry which is preliminary data.</text>
</comment>
<dbReference type="Gene3D" id="3.40.50.410">
    <property type="entry name" value="von Willebrand factor, type A domain"/>
    <property type="match status" value="1"/>
</dbReference>
<feature type="compositionally biased region" description="Acidic residues" evidence="4">
    <location>
        <begin position="336"/>
        <end position="414"/>
    </location>
</feature>
<dbReference type="Proteomes" id="UP000294028">
    <property type="component" value="Unassembled WGS sequence"/>
</dbReference>
<name>A0A482TLH9_9EURY</name>
<dbReference type="PANTHER" id="PTHR35023:SF1">
    <property type="entry name" value="MG-PROTOPORPHYRIN IX CHELATASE"/>
    <property type="match status" value="1"/>
</dbReference>
<dbReference type="SUPFAM" id="SSF52540">
    <property type="entry name" value="P-loop containing nucleoside triphosphate hydrolases"/>
    <property type="match status" value="1"/>
</dbReference>
<dbReference type="RefSeq" id="WP_129784535.1">
    <property type="nucleotide sequence ID" value="NZ_RZHH01000002.1"/>
</dbReference>
<dbReference type="InterPro" id="IPR003593">
    <property type="entry name" value="AAA+_ATPase"/>
</dbReference>
<dbReference type="EMBL" id="RZHH01000002">
    <property type="protein sequence ID" value="RYJ14161.1"/>
    <property type="molecule type" value="Genomic_DNA"/>
</dbReference>
<feature type="region of interest" description="Disordered" evidence="4">
    <location>
        <begin position="221"/>
        <end position="243"/>
    </location>
</feature>
<feature type="domain" description="VWFA" evidence="5">
    <location>
        <begin position="565"/>
        <end position="735"/>
    </location>
</feature>
<dbReference type="PROSITE" id="PS50234">
    <property type="entry name" value="VWFA"/>
    <property type="match status" value="1"/>
</dbReference>
<gene>
    <name evidence="6" type="ORF">ELS19_09430</name>
</gene>
<evidence type="ECO:0000313" key="6">
    <source>
        <dbReference type="EMBL" id="RYJ14161.1"/>
    </source>
</evidence>
<evidence type="ECO:0000256" key="1">
    <source>
        <dbReference type="ARBA" id="ARBA00005799"/>
    </source>
</evidence>
<dbReference type="InterPro" id="IPR036465">
    <property type="entry name" value="vWFA_dom_sf"/>
</dbReference>
<feature type="region of interest" description="Disordered" evidence="4">
    <location>
        <begin position="331"/>
        <end position="530"/>
    </location>
</feature>